<feature type="compositionally biased region" description="Low complexity" evidence="2">
    <location>
        <begin position="43"/>
        <end position="52"/>
    </location>
</feature>
<feature type="transmembrane region" description="Helical" evidence="3">
    <location>
        <begin position="551"/>
        <end position="573"/>
    </location>
</feature>
<dbReference type="InterPro" id="IPR000504">
    <property type="entry name" value="RRM_dom"/>
</dbReference>
<dbReference type="PANTHER" id="PTHR13018:SF135">
    <property type="entry name" value="CSC1_OSCA1-LIKE 7TM REGION DOMAIN-CONTAINING PROTEIN"/>
    <property type="match status" value="1"/>
</dbReference>
<evidence type="ECO:0000259" key="4">
    <source>
        <dbReference type="PROSITE" id="PS50102"/>
    </source>
</evidence>
<keyword evidence="3 5" id="KW-0812">Transmembrane</keyword>
<comment type="caution">
    <text evidence="5">The sequence shown here is derived from an EMBL/GenBank/DDBJ whole genome shotgun (WGS) entry which is preliminary data.</text>
</comment>
<dbReference type="CDD" id="cd00590">
    <property type="entry name" value="RRM_SF"/>
    <property type="match status" value="1"/>
</dbReference>
<keyword evidence="3" id="KW-0472">Membrane</keyword>
<proteinExistence type="predicted"/>
<organism evidence="5 6">
    <name type="scientific">Anaeramoeba flamelloides</name>
    <dbReference type="NCBI Taxonomy" id="1746091"/>
    <lineage>
        <taxon>Eukaryota</taxon>
        <taxon>Metamonada</taxon>
        <taxon>Anaeramoebidae</taxon>
        <taxon>Anaeramoeba</taxon>
    </lineage>
</organism>
<feature type="transmembrane region" description="Helical" evidence="3">
    <location>
        <begin position="445"/>
        <end position="465"/>
    </location>
</feature>
<feature type="region of interest" description="Disordered" evidence="2">
    <location>
        <begin position="1"/>
        <end position="82"/>
    </location>
</feature>
<sequence>MSKSRQTKEKKEIKLDSYTSFDQENSSTSYPKRSDTESDSTSETENSGSSENLKLKKINLVEKDDLDENSNEEYEGSDPELIKNKDKGMYMEKDSLEELKKQRKELAKISIKGNIKQAVKRANQFCLKNSVHSKKDDSTLKRASIFTKMLDFKRMGLGVYLYFSFYRELILLYFFLACCGAAYIYLYWNDNSDHYNDRNKWISFLNKSSFGQTQVETFEYSVVIEVVLVILLNLWKTISELYLFLRKKAAYSHPDNLSPAHFTIFLTNLPNEISKKRIRKAFSKFGKIKYITFIDSNLKLIGASNMLNKYYIKRTEIMLKKFTQKLKKKRLIDEKLFDQKQLPRKVKKLNKKIDEYYEKVKAYNQDTKPRKPIVFVTFNSVACALNSIRAYEKLRGFKVKKRVGVSWIIQKKSGKPIKVERASSPEDYIFQNIRYTKWQRLMRSLFLNIVSLPLIFTTAGFIYLIKNDPSGLFEKSAFVMDYLISTVIFLISWLSKKILKKTSTFRKSETITQYEGSQMGFIVAFQALNIVIPLILNYWSSEDFFGETSTIIFLNALYSGFVSPTIFILFRFYKKHWKRYRGRKKYSQYLLNQAYAPRTFELRNFYFTVLRNLSFNLMFVSFYPSVILPCLLSLLYIYILHKLLILRYYAKPIGYSEIIHQTVLKQIQFLFYTHFTCYLLIVVTKIDNFFGQEWYVLFVISAAVLLAIFIAFKFVTKVIKVVFQSCCPGIKKISDKKLMEFREVSRFSQLYNRNFYKIVDWKELFGVKSFKKLKKKLKLENFNKENFKQNSSNYED</sequence>
<dbReference type="Gene3D" id="3.30.70.330">
    <property type="match status" value="1"/>
</dbReference>
<name>A0AAV8A7C2_9EUKA</name>
<feature type="compositionally biased region" description="Basic and acidic residues" evidence="2">
    <location>
        <begin position="1"/>
        <end position="15"/>
    </location>
</feature>
<feature type="domain" description="RRM" evidence="4">
    <location>
        <begin position="262"/>
        <end position="424"/>
    </location>
</feature>
<evidence type="ECO:0000313" key="5">
    <source>
        <dbReference type="EMBL" id="KAJ3450042.1"/>
    </source>
</evidence>
<feature type="transmembrane region" description="Helical" evidence="3">
    <location>
        <begin position="477"/>
        <end position="495"/>
    </location>
</feature>
<evidence type="ECO:0000313" key="6">
    <source>
        <dbReference type="Proteomes" id="UP001146793"/>
    </source>
</evidence>
<dbReference type="GO" id="GO:0003723">
    <property type="term" value="F:RNA binding"/>
    <property type="evidence" value="ECO:0007669"/>
    <property type="project" value="UniProtKB-UniRule"/>
</dbReference>
<feature type="compositionally biased region" description="Polar residues" evidence="2">
    <location>
        <begin position="17"/>
        <end position="31"/>
    </location>
</feature>
<dbReference type="Pfam" id="PF00076">
    <property type="entry name" value="RRM_1"/>
    <property type="match status" value="1"/>
</dbReference>
<reference evidence="5" key="1">
    <citation type="submission" date="2022-08" db="EMBL/GenBank/DDBJ databases">
        <title>Novel sulphate-reducing endosymbionts in the free-living metamonad Anaeramoeba.</title>
        <authorList>
            <person name="Jerlstrom-Hultqvist J."/>
            <person name="Cepicka I."/>
            <person name="Gallot-Lavallee L."/>
            <person name="Salas-Leiva D."/>
            <person name="Curtis B.A."/>
            <person name="Zahonova K."/>
            <person name="Pipaliya S."/>
            <person name="Dacks J."/>
            <person name="Roger A.J."/>
        </authorList>
    </citation>
    <scope>NUCLEOTIDE SEQUENCE</scope>
    <source>
        <strain evidence="5">Busselton2</strain>
    </source>
</reference>
<dbReference type="SMART" id="SM00360">
    <property type="entry name" value="RRM"/>
    <property type="match status" value="1"/>
</dbReference>
<gene>
    <name evidence="5" type="ORF">M0812_06204</name>
</gene>
<dbReference type="SUPFAM" id="SSF54928">
    <property type="entry name" value="RNA-binding domain, RBD"/>
    <property type="match status" value="1"/>
</dbReference>
<evidence type="ECO:0000256" key="2">
    <source>
        <dbReference type="SAM" id="MobiDB-lite"/>
    </source>
</evidence>
<dbReference type="InterPro" id="IPR045122">
    <property type="entry name" value="Csc1-like"/>
</dbReference>
<keyword evidence="3" id="KW-1133">Transmembrane helix</keyword>
<feature type="transmembrane region" description="Helical" evidence="3">
    <location>
        <begin position="170"/>
        <end position="188"/>
    </location>
</feature>
<dbReference type="GO" id="GO:0005886">
    <property type="term" value="C:plasma membrane"/>
    <property type="evidence" value="ECO:0007669"/>
    <property type="project" value="TreeGrafter"/>
</dbReference>
<dbReference type="Proteomes" id="UP001146793">
    <property type="component" value="Unassembled WGS sequence"/>
</dbReference>
<feature type="transmembrane region" description="Helical" evidence="3">
    <location>
        <begin position="613"/>
        <end position="639"/>
    </location>
</feature>
<dbReference type="InterPro" id="IPR012677">
    <property type="entry name" value="Nucleotide-bd_a/b_plait_sf"/>
</dbReference>
<evidence type="ECO:0000256" key="1">
    <source>
        <dbReference type="PROSITE-ProRule" id="PRU00176"/>
    </source>
</evidence>
<accession>A0AAV8A7C2</accession>
<feature type="transmembrane region" description="Helical" evidence="3">
    <location>
        <begin position="694"/>
        <end position="715"/>
    </location>
</feature>
<feature type="compositionally biased region" description="Acidic residues" evidence="2">
    <location>
        <begin position="64"/>
        <end position="78"/>
    </location>
</feature>
<dbReference type="PROSITE" id="PS50102">
    <property type="entry name" value="RRM"/>
    <property type="match status" value="1"/>
</dbReference>
<dbReference type="EMBL" id="JANTQA010000012">
    <property type="protein sequence ID" value="KAJ3450042.1"/>
    <property type="molecule type" value="Genomic_DNA"/>
</dbReference>
<keyword evidence="1" id="KW-0694">RNA-binding</keyword>
<dbReference type="GO" id="GO:0005227">
    <property type="term" value="F:calcium-activated cation channel activity"/>
    <property type="evidence" value="ECO:0007669"/>
    <property type="project" value="InterPro"/>
</dbReference>
<dbReference type="InterPro" id="IPR035979">
    <property type="entry name" value="RBD_domain_sf"/>
</dbReference>
<dbReference type="AlphaFoldDB" id="A0AAV8A7C2"/>
<dbReference type="PANTHER" id="PTHR13018">
    <property type="entry name" value="PROBABLE MEMBRANE PROTEIN DUF221-RELATED"/>
    <property type="match status" value="1"/>
</dbReference>
<protein>
    <submittedName>
        <fullName evidence="5">Transmembrane protein</fullName>
    </submittedName>
</protein>
<feature type="transmembrane region" description="Helical" evidence="3">
    <location>
        <begin position="220"/>
        <end position="238"/>
    </location>
</feature>
<feature type="transmembrane region" description="Helical" evidence="3">
    <location>
        <begin position="516"/>
        <end position="539"/>
    </location>
</feature>
<evidence type="ECO:0000256" key="3">
    <source>
        <dbReference type="SAM" id="Phobius"/>
    </source>
</evidence>